<evidence type="ECO:0000259" key="6">
    <source>
        <dbReference type="PROSITE" id="PS51184"/>
    </source>
</evidence>
<dbReference type="GO" id="GO:0016491">
    <property type="term" value="F:oxidoreductase activity"/>
    <property type="evidence" value="ECO:0007669"/>
    <property type="project" value="UniProtKB-KW"/>
</dbReference>
<evidence type="ECO:0000313" key="7">
    <source>
        <dbReference type="EMBL" id="EGT42200.1"/>
    </source>
</evidence>
<keyword evidence="2" id="KW-0560">Oxidoreductase</keyword>
<gene>
    <name evidence="7" type="ORF">CAEBREN_13548</name>
</gene>
<dbReference type="STRING" id="135651.G0P161"/>
<keyword evidence="8" id="KW-1185">Reference proteome</keyword>
<organism evidence="8">
    <name type="scientific">Caenorhabditis brenneri</name>
    <name type="common">Nematode worm</name>
    <dbReference type="NCBI Taxonomy" id="135651"/>
    <lineage>
        <taxon>Eukaryota</taxon>
        <taxon>Metazoa</taxon>
        <taxon>Ecdysozoa</taxon>
        <taxon>Nematoda</taxon>
        <taxon>Chromadorea</taxon>
        <taxon>Rhabditida</taxon>
        <taxon>Rhabditina</taxon>
        <taxon>Rhabditomorpha</taxon>
        <taxon>Rhabditoidea</taxon>
        <taxon>Rhabditidae</taxon>
        <taxon>Peloderinae</taxon>
        <taxon>Caenorhabditis</taxon>
    </lineage>
</organism>
<dbReference type="OrthoDB" id="5876800at2759"/>
<evidence type="ECO:0000313" key="8">
    <source>
        <dbReference type="Proteomes" id="UP000008068"/>
    </source>
</evidence>
<keyword evidence="1" id="KW-0479">Metal-binding</keyword>
<keyword evidence="4" id="KW-0805">Transcription regulation</keyword>
<dbReference type="eggNOG" id="KOG1633">
    <property type="taxonomic scope" value="Eukaryota"/>
</dbReference>
<dbReference type="InParanoid" id="G0P161"/>
<accession>G0P161</accession>
<sequence length="119" mass="14094">MVMKLEKALGELMKKLGMNLRTATSQDEKSKIEKNIEKIDNQLVTMPKFQRFLLLSMSGSFTDIHVNFSGTSVFYHLIEIRKIFYVAPPTPENLELYKQFERHEFEDEWIGDVLFFQWV</sequence>
<reference evidence="8" key="1">
    <citation type="submission" date="2011-07" db="EMBL/GenBank/DDBJ databases">
        <authorList>
            <consortium name="Caenorhabditis brenneri Sequencing and Analysis Consortium"/>
            <person name="Wilson R.K."/>
        </authorList>
    </citation>
    <scope>NUCLEOTIDE SEQUENCE [LARGE SCALE GENOMIC DNA]</scope>
    <source>
        <strain evidence="8">PB2801</strain>
    </source>
</reference>
<dbReference type="Proteomes" id="UP000008068">
    <property type="component" value="Unassembled WGS sequence"/>
</dbReference>
<name>G0P161_CAEBE</name>
<proteinExistence type="predicted"/>
<evidence type="ECO:0000256" key="5">
    <source>
        <dbReference type="ARBA" id="ARBA00023163"/>
    </source>
</evidence>
<dbReference type="PROSITE" id="PS51184">
    <property type="entry name" value="JMJC"/>
    <property type="match status" value="1"/>
</dbReference>
<dbReference type="GO" id="GO:0046872">
    <property type="term" value="F:metal ion binding"/>
    <property type="evidence" value="ECO:0007669"/>
    <property type="project" value="UniProtKB-KW"/>
</dbReference>
<dbReference type="EMBL" id="GL380008">
    <property type="protein sequence ID" value="EGT42200.1"/>
    <property type="molecule type" value="Genomic_DNA"/>
</dbReference>
<keyword evidence="5" id="KW-0804">Transcription</keyword>
<dbReference type="Gene3D" id="2.60.120.650">
    <property type="entry name" value="Cupin"/>
    <property type="match status" value="1"/>
</dbReference>
<feature type="domain" description="JmjC" evidence="6">
    <location>
        <begin position="21"/>
        <end position="119"/>
    </location>
</feature>
<keyword evidence="3" id="KW-0408">Iron</keyword>
<dbReference type="InterPro" id="IPR003347">
    <property type="entry name" value="JmjC_dom"/>
</dbReference>
<evidence type="ECO:0000256" key="2">
    <source>
        <dbReference type="ARBA" id="ARBA00023002"/>
    </source>
</evidence>
<dbReference type="InterPro" id="IPR050690">
    <property type="entry name" value="JHDM1_Histone_Demethylase"/>
</dbReference>
<evidence type="ECO:0000256" key="4">
    <source>
        <dbReference type="ARBA" id="ARBA00023015"/>
    </source>
</evidence>
<evidence type="ECO:0000256" key="1">
    <source>
        <dbReference type="ARBA" id="ARBA00022723"/>
    </source>
</evidence>
<dbReference type="SUPFAM" id="SSF51197">
    <property type="entry name" value="Clavaminate synthase-like"/>
    <property type="match status" value="1"/>
</dbReference>
<protein>
    <recommendedName>
        <fullName evidence="6">JmjC domain-containing protein</fullName>
    </recommendedName>
</protein>
<dbReference type="HOGENOM" id="CLU_2063562_0_0_1"/>
<dbReference type="AlphaFoldDB" id="G0P161"/>
<dbReference type="PANTHER" id="PTHR23123">
    <property type="entry name" value="PHD/F-BOX CONTAINING PROTEIN"/>
    <property type="match status" value="1"/>
</dbReference>
<evidence type="ECO:0000256" key="3">
    <source>
        <dbReference type="ARBA" id="ARBA00023004"/>
    </source>
</evidence>